<name>A0A4Y2FUE9_ARAVE</name>
<dbReference type="EMBL" id="BGPR01001057">
    <property type="protein sequence ID" value="GBM44206.1"/>
    <property type="molecule type" value="Genomic_DNA"/>
</dbReference>
<reference evidence="2 3" key="1">
    <citation type="journal article" date="2019" name="Sci. Rep.">
        <title>Orb-weaving spider Araneus ventricosus genome elucidates the spidroin gene catalogue.</title>
        <authorList>
            <person name="Kono N."/>
            <person name="Nakamura H."/>
            <person name="Ohtoshi R."/>
            <person name="Moran D.A.P."/>
            <person name="Shinohara A."/>
            <person name="Yoshida Y."/>
            <person name="Fujiwara M."/>
            <person name="Mori M."/>
            <person name="Tomita M."/>
            <person name="Arakawa K."/>
        </authorList>
    </citation>
    <scope>NUCLEOTIDE SEQUENCE [LARGE SCALE GENOMIC DNA]</scope>
</reference>
<comment type="caution">
    <text evidence="2">The sequence shown here is derived from an EMBL/GenBank/DDBJ whole genome shotgun (WGS) entry which is preliminary data.</text>
</comment>
<evidence type="ECO:0000256" key="1">
    <source>
        <dbReference type="SAM" id="Phobius"/>
    </source>
</evidence>
<gene>
    <name evidence="2" type="ORF">AVEN_257142_1</name>
</gene>
<dbReference type="Proteomes" id="UP000499080">
    <property type="component" value="Unassembled WGS sequence"/>
</dbReference>
<keyword evidence="1" id="KW-0812">Transmembrane</keyword>
<proteinExistence type="predicted"/>
<dbReference type="AlphaFoldDB" id="A0A4Y2FUE9"/>
<keyword evidence="1" id="KW-0472">Membrane</keyword>
<sequence length="88" mass="9886">MMEVCVGLPLMVLIKWLVVWFTLTPLCVSLTMLSSGEYRVTVHAGSPGIYLWANSTLYSKVLLHPLSEAYNPLQLDLPMITMDGRDDE</sequence>
<feature type="transmembrane region" description="Helical" evidence="1">
    <location>
        <begin position="12"/>
        <end position="33"/>
    </location>
</feature>
<keyword evidence="3" id="KW-1185">Reference proteome</keyword>
<protein>
    <submittedName>
        <fullName evidence="2">Uncharacterized protein</fullName>
    </submittedName>
</protein>
<evidence type="ECO:0000313" key="3">
    <source>
        <dbReference type="Proteomes" id="UP000499080"/>
    </source>
</evidence>
<evidence type="ECO:0000313" key="2">
    <source>
        <dbReference type="EMBL" id="GBM44206.1"/>
    </source>
</evidence>
<organism evidence="2 3">
    <name type="scientific">Araneus ventricosus</name>
    <name type="common">Orbweaver spider</name>
    <name type="synonym">Epeira ventricosa</name>
    <dbReference type="NCBI Taxonomy" id="182803"/>
    <lineage>
        <taxon>Eukaryota</taxon>
        <taxon>Metazoa</taxon>
        <taxon>Ecdysozoa</taxon>
        <taxon>Arthropoda</taxon>
        <taxon>Chelicerata</taxon>
        <taxon>Arachnida</taxon>
        <taxon>Araneae</taxon>
        <taxon>Araneomorphae</taxon>
        <taxon>Entelegynae</taxon>
        <taxon>Araneoidea</taxon>
        <taxon>Araneidae</taxon>
        <taxon>Araneus</taxon>
    </lineage>
</organism>
<accession>A0A4Y2FUE9</accession>
<keyword evidence="1" id="KW-1133">Transmembrane helix</keyword>